<protein>
    <submittedName>
        <fullName evidence="3">Uncharacterized protein LOC118411995</fullName>
    </submittedName>
</protein>
<reference evidence="2" key="1">
    <citation type="journal article" date="2020" name="Nat. Ecol. Evol.">
        <title>Deeply conserved synteny resolves early events in vertebrate evolution.</title>
        <authorList>
            <person name="Simakov O."/>
            <person name="Marletaz F."/>
            <person name="Yue J.X."/>
            <person name="O'Connell B."/>
            <person name="Jenkins J."/>
            <person name="Brandt A."/>
            <person name="Calef R."/>
            <person name="Tung C.H."/>
            <person name="Huang T.K."/>
            <person name="Schmutz J."/>
            <person name="Satoh N."/>
            <person name="Yu J.K."/>
            <person name="Putnam N.H."/>
            <person name="Green R.E."/>
            <person name="Rokhsar D.S."/>
        </authorList>
    </citation>
    <scope>NUCLEOTIDE SEQUENCE [LARGE SCALE GENOMIC DNA]</scope>
    <source>
        <strain evidence="2">S238N-H82</strain>
    </source>
</reference>
<name>A0A9J7KVM9_BRAFL</name>
<gene>
    <name evidence="3" type="primary">LOC118411995</name>
</gene>
<dbReference type="RefSeq" id="XP_035670439.1">
    <property type="nucleotide sequence ID" value="XM_035814546.1"/>
</dbReference>
<reference evidence="3" key="2">
    <citation type="submission" date="2025-08" db="UniProtKB">
        <authorList>
            <consortium name="RefSeq"/>
        </authorList>
    </citation>
    <scope>IDENTIFICATION</scope>
    <source>
        <strain evidence="3">S238N-H82</strain>
        <tissue evidence="3">Testes</tissue>
    </source>
</reference>
<dbReference type="AlphaFoldDB" id="A0A9J7KVM9"/>
<dbReference type="InterPro" id="IPR009003">
    <property type="entry name" value="Peptidase_S1_PA"/>
</dbReference>
<evidence type="ECO:0000256" key="1">
    <source>
        <dbReference type="SAM" id="SignalP"/>
    </source>
</evidence>
<dbReference type="SUPFAM" id="SSF50494">
    <property type="entry name" value="Trypsin-like serine proteases"/>
    <property type="match status" value="1"/>
</dbReference>
<organism evidence="2 3">
    <name type="scientific">Branchiostoma floridae</name>
    <name type="common">Florida lancelet</name>
    <name type="synonym">Amphioxus</name>
    <dbReference type="NCBI Taxonomy" id="7739"/>
    <lineage>
        <taxon>Eukaryota</taxon>
        <taxon>Metazoa</taxon>
        <taxon>Chordata</taxon>
        <taxon>Cephalochordata</taxon>
        <taxon>Leptocardii</taxon>
        <taxon>Amphioxiformes</taxon>
        <taxon>Branchiostomatidae</taxon>
        <taxon>Branchiostoma</taxon>
    </lineage>
</organism>
<dbReference type="OrthoDB" id="9995915at2759"/>
<proteinExistence type="predicted"/>
<feature type="chain" id="PRO_5039924993" evidence="1">
    <location>
        <begin position="19"/>
        <end position="943"/>
    </location>
</feature>
<accession>A0A9J7KVM9</accession>
<dbReference type="KEGG" id="bfo:118411995"/>
<dbReference type="Gene3D" id="2.40.10.10">
    <property type="entry name" value="Trypsin-like serine proteases"/>
    <property type="match status" value="1"/>
</dbReference>
<dbReference type="GeneID" id="118411995"/>
<evidence type="ECO:0000313" key="2">
    <source>
        <dbReference type="Proteomes" id="UP000001554"/>
    </source>
</evidence>
<keyword evidence="2" id="KW-1185">Reference proteome</keyword>
<evidence type="ECO:0000313" key="3">
    <source>
        <dbReference type="RefSeq" id="XP_035670439.1"/>
    </source>
</evidence>
<feature type="signal peptide" evidence="1">
    <location>
        <begin position="1"/>
        <end position="18"/>
    </location>
</feature>
<keyword evidence="1" id="KW-0732">Signal</keyword>
<sequence length="943" mass="102632">MSVQAAVLGLLFVGLAAAATPLVGRLNLPSKEAHCYGTVIAPQLVLTSASCAFDSATGRAHSNLQFSLSTGGRIKVRRVHIFPGWLRNKSPVNSFAVLSLASGLQFPGTALTWSPFSVENVNVSVKYATGNIKCSKTGRVDENNMGYAGNELAAVSCPGSHQHLKIPGSPAYQVSGVSRSVVVFGVHVGECSSDWGPLATVPRGPCAARLSHEIFGDICDFADKQKQTVPGCEDALLKDVDPKAPTRLLSMEAYTALVNREPEYGIILLFCRGCNKDTCEQGCRSCRQESLERFDRLALYTPFYGKVLVARVDADSLGFKVPYAPYILYRLPGTLQFREHRDSLTRLVQLFQRDSSSGGGTTHGRNKRMLSGWVEGGIRACWSLVVGVGRVLVAPFVGQGYQLVEEEDADEGGCAVAAGQLQSLNGRLVHGETDQEVGAGEVQPVGTVLEAVCNRGLGVKARYPVQNTLSMTCQDTGRFEPPVPQCSRTCKLVSDSKRNKFLQFPGMNIGFTPSLGALLVEYQPPTFTAAKETTEMLQGDTVTFTCPQNSILRGVGKRTDTWRCNKGAQKTVVQCEAAPRPCDVPDIPNADTSTVGQIPHNSDVTVTCRGNRRLWDDFSREITLTCTDGSLKPNPDTLDCIETCEINDPPIADDRRQQAPIFKLQTGPGTSRRLRPPERVWKDNQVSYECSGSEWFLHGTAHNSQLATCTAGGGMNHPIVPCDVQCLVPVPAPAAGEKAVELTRGGANAAGTRIRALQEVQVRCPADSLMYSRGGNIFWEKTTLPPRKTQVNTCAAQGFEHDFPSCVDVMHFSDKFLDEHVHLGPQPSNLVKHCNDKLNDIGANIKTFMVIHSDVQLKALSTVVGNNLNGGANIRLHSTADRTTLYKTSEQYNVFVCDRTRGSLQTPVPELKKKVFVTFRYISGAWRLYHYDYQTPGDALELV</sequence>
<dbReference type="Proteomes" id="UP000001554">
    <property type="component" value="Chromosome 3"/>
</dbReference>
<dbReference type="InterPro" id="IPR043504">
    <property type="entry name" value="Peptidase_S1_PA_chymotrypsin"/>
</dbReference>